<name>A0A2K9EGB5_9FIRM</name>
<dbReference type="Proteomes" id="UP000233534">
    <property type="component" value="Chromosome"/>
</dbReference>
<reference evidence="3 5" key="2">
    <citation type="journal article" date="2018" name="Syst. Appl. Microbiol.">
        <title>Characterization and high-quality draft genome sequence of Herbivorax saccincola A7, an anaerobic, alkaliphilic, thermophilic, cellulolytic, and xylanolytic bacterium.</title>
        <authorList>
            <person name="Aikawa S."/>
            <person name="Baramee S."/>
            <person name="Sermsathanaswadi J."/>
            <person name="Thianheng P."/>
            <person name="Tachaapaikoon C."/>
            <person name="Shikata A."/>
            <person name="Waeonukul R."/>
            <person name="Pason P."/>
            <person name="Ratanakhanokchai K."/>
            <person name="Kosugi A."/>
        </authorList>
    </citation>
    <scope>NUCLEOTIDE SEQUENCE [LARGE SCALE GENOMIC DNA]</scope>
    <source>
        <strain evidence="3 5">A7</strain>
    </source>
</reference>
<evidence type="ECO:0000256" key="1">
    <source>
        <dbReference type="SAM" id="MobiDB-lite"/>
    </source>
</evidence>
<dbReference type="EMBL" id="CP025197">
    <property type="protein sequence ID" value="AUG56953.1"/>
    <property type="molecule type" value="Genomic_DNA"/>
</dbReference>
<keyword evidence="4" id="KW-1185">Reference proteome</keyword>
<sequence>MKCRDLKVVNLNITEDHYEYKALFRLCTDDKCLDIDLAEISSDGKLLEEIKNTFNLEETTEEIKEIIMEKVMEASKLESRNVQGEDCCKSDVDKKTSRDIDSLNRS</sequence>
<reference evidence="2 4" key="1">
    <citation type="submission" date="2017-12" db="EMBL/GenBank/DDBJ databases">
        <title>Complete genome sequence of Herbivorax saccincola GGR1, a novel Cellulosome-producing hydrolytic bacterium in a thermophilic biogas plant, established by Illumina and Nanopore MinION sequencing.</title>
        <authorList>
            <person name="Pechtl A."/>
            <person name="Ruckert C."/>
            <person name="Koeck D.E."/>
            <person name="Maus I."/>
            <person name="Winkler A."/>
            <person name="Kalinowski J."/>
            <person name="Puhler A."/>
            <person name="Schwarz W.W."/>
            <person name="Zverlov V.V."/>
            <person name="Schluter A."/>
            <person name="Liebl W."/>
        </authorList>
    </citation>
    <scope>NUCLEOTIDE SEQUENCE [LARGE SCALE GENOMIC DNA]</scope>
    <source>
        <strain evidence="2">GGR1</strain>
        <strain evidence="4">SR1</strain>
    </source>
</reference>
<evidence type="ECO:0000313" key="2">
    <source>
        <dbReference type="EMBL" id="AUG56953.1"/>
    </source>
</evidence>
<organism evidence="2 4">
    <name type="scientific">Acetivibrio saccincola</name>
    <dbReference type="NCBI Taxonomy" id="1677857"/>
    <lineage>
        <taxon>Bacteria</taxon>
        <taxon>Bacillati</taxon>
        <taxon>Bacillota</taxon>
        <taxon>Clostridia</taxon>
        <taxon>Eubacteriales</taxon>
        <taxon>Oscillospiraceae</taxon>
        <taxon>Acetivibrio</taxon>
    </lineage>
</organism>
<dbReference type="EMBL" id="NEMB01000003">
    <property type="protein sequence ID" value="PQQ66976.1"/>
    <property type="molecule type" value="Genomic_DNA"/>
</dbReference>
<gene>
    <name evidence="3" type="ORF">B9R14_09655</name>
    <name evidence="2" type="ORF">HVS_05100</name>
</gene>
<feature type="compositionally biased region" description="Basic and acidic residues" evidence="1">
    <location>
        <begin position="86"/>
        <end position="106"/>
    </location>
</feature>
<feature type="region of interest" description="Disordered" evidence="1">
    <location>
        <begin position="77"/>
        <end position="106"/>
    </location>
</feature>
<evidence type="ECO:0000313" key="3">
    <source>
        <dbReference type="EMBL" id="PQQ66976.1"/>
    </source>
</evidence>
<protein>
    <submittedName>
        <fullName evidence="2">Uncharacterized protein</fullName>
    </submittedName>
</protein>
<proteinExistence type="predicted"/>
<dbReference type="KEGG" id="hsc:HVS_05100"/>
<evidence type="ECO:0000313" key="5">
    <source>
        <dbReference type="Proteomes" id="UP000239720"/>
    </source>
</evidence>
<dbReference type="RefSeq" id="WP_101299817.1">
    <property type="nucleotide sequence ID" value="NZ_CP025197.1"/>
</dbReference>
<evidence type="ECO:0000313" key="4">
    <source>
        <dbReference type="Proteomes" id="UP000233534"/>
    </source>
</evidence>
<dbReference type="AlphaFoldDB" id="A0A2K9EGB5"/>
<dbReference type="OrthoDB" id="2085783at2"/>
<accession>A0A2K9EGB5</accession>
<dbReference type="Proteomes" id="UP000239720">
    <property type="component" value="Unassembled WGS sequence"/>
</dbReference>